<evidence type="ECO:0000313" key="2">
    <source>
        <dbReference type="Proteomes" id="UP000588369"/>
    </source>
</evidence>
<name>A0A7X9RNJ9_9BIFI</name>
<reference evidence="1 2" key="1">
    <citation type="submission" date="2020-04" db="EMBL/GenBank/DDBJ databases">
        <authorList>
            <person name="Hitch T.C.A."/>
            <person name="Wylensek D."/>
            <person name="Clavel T."/>
        </authorList>
    </citation>
    <scope>NUCLEOTIDE SEQUENCE [LARGE SCALE GENOMIC DNA]</scope>
    <source>
        <strain evidence="1 2">BSM-130-P53-3C</strain>
    </source>
</reference>
<comment type="caution">
    <text evidence="1">The sequence shown here is derived from an EMBL/GenBank/DDBJ whole genome shotgun (WGS) entry which is preliminary data.</text>
</comment>
<dbReference type="Proteomes" id="UP000588369">
    <property type="component" value="Unassembled WGS sequence"/>
</dbReference>
<gene>
    <name evidence="1" type="ORF">HF844_03385</name>
</gene>
<dbReference type="RefSeq" id="WP_168983948.1">
    <property type="nucleotide sequence ID" value="NZ_JABAGI010000003.1"/>
</dbReference>
<organism evidence="1 2">
    <name type="scientific">Bifidobacterium thermophilum</name>
    <dbReference type="NCBI Taxonomy" id="33905"/>
    <lineage>
        <taxon>Bacteria</taxon>
        <taxon>Bacillati</taxon>
        <taxon>Actinomycetota</taxon>
        <taxon>Actinomycetes</taxon>
        <taxon>Bifidobacteriales</taxon>
        <taxon>Bifidobacteriaceae</taxon>
        <taxon>Bifidobacterium</taxon>
    </lineage>
</organism>
<proteinExistence type="predicted"/>
<evidence type="ECO:0000313" key="1">
    <source>
        <dbReference type="EMBL" id="NME61847.1"/>
    </source>
</evidence>
<dbReference type="AlphaFoldDB" id="A0A7X9RNJ9"/>
<dbReference type="EMBL" id="JABAGI010000003">
    <property type="protein sequence ID" value="NME61847.1"/>
    <property type="molecule type" value="Genomic_DNA"/>
</dbReference>
<accession>A0A7X9RNJ9</accession>
<sequence>MGMHEFRITTYVLTCDECGTTFGDGTERYAGDLIQRAKNNGWQVIVKSPTDSYYCPKHWQYSCRDCGKDFYRPDPRTKEGKQWDDTHANVCPDCAKKRNLAEFEKLAKELGE</sequence>
<protein>
    <submittedName>
        <fullName evidence="1">Uncharacterized protein</fullName>
    </submittedName>
</protein>